<dbReference type="PROSITE" id="PS51257">
    <property type="entry name" value="PROKAR_LIPOPROTEIN"/>
    <property type="match status" value="1"/>
</dbReference>
<dbReference type="SUPFAM" id="SSF48452">
    <property type="entry name" value="TPR-like"/>
    <property type="match status" value="1"/>
</dbReference>
<keyword evidence="4" id="KW-0472">Membrane</keyword>
<accession>A0A090VJF1</accession>
<protein>
    <submittedName>
        <fullName evidence="9">Putative outer membrane protein</fullName>
    </submittedName>
    <submittedName>
        <fullName evidence="10">Putative outer membrane starch-binding protein</fullName>
    </submittedName>
</protein>
<name>A0A090VJF1_9FLAO</name>
<comment type="similarity">
    <text evidence="2">Belongs to the SusD family.</text>
</comment>
<evidence type="ECO:0000256" key="1">
    <source>
        <dbReference type="ARBA" id="ARBA00004442"/>
    </source>
</evidence>
<comment type="caution">
    <text evidence="9">The sequence shown here is derived from an EMBL/GenBank/DDBJ whole genome shotgun (WGS) entry which is preliminary data.</text>
</comment>
<dbReference type="EMBL" id="BBNQ01000016">
    <property type="protein sequence ID" value="GAL64183.1"/>
    <property type="molecule type" value="Genomic_DNA"/>
</dbReference>
<dbReference type="Proteomes" id="UP000029644">
    <property type="component" value="Unassembled WGS sequence"/>
</dbReference>
<dbReference type="InterPro" id="IPR011990">
    <property type="entry name" value="TPR-like_helical_dom_sf"/>
</dbReference>
<gene>
    <name evidence="10" type="ORF">DFQ06_3990</name>
    <name evidence="9" type="ORF">JCM19300_2336</name>
</gene>
<dbReference type="InterPro" id="IPR033985">
    <property type="entry name" value="SusD-like_N"/>
</dbReference>
<evidence type="ECO:0000313" key="10">
    <source>
        <dbReference type="EMBL" id="TDY59638.1"/>
    </source>
</evidence>
<evidence type="ECO:0000313" key="9">
    <source>
        <dbReference type="EMBL" id="GAL64183.1"/>
    </source>
</evidence>
<comment type="subcellular location">
    <subcellularLocation>
        <location evidence="1">Cell outer membrane</location>
    </subcellularLocation>
</comment>
<dbReference type="AlphaFoldDB" id="A0A090VJF1"/>
<dbReference type="Proteomes" id="UP000294824">
    <property type="component" value="Unassembled WGS sequence"/>
</dbReference>
<keyword evidence="3 6" id="KW-0732">Signal</keyword>
<sequence length="447" mass="49926">MKNNIILFTILTGILFSSCDAALDVQPENYLFEDQLVTDDKSAQTSLVGVYTQLNWTYYQYLEVMLPLMDGSLTTTNSTWIFGEASDNSFDSSQVSLNTVYEWPYYITNSANATISAVTDNASVSAGEHDRILSEAYFLRAFGHYVALRSFGQFFDLSSDYGIVLQNTVSTVENSKIARSTVQESYDFILDDLDKSIELNAAFTYNYYASSIAAKAFKANVLLYMGGQENYEAAVLLADEVINSGDVELESNFEDVFENGVANSEVIFSRINGEGQASKLSYYYQSLVKVSPWLQDFLVDDPRKEASYNTSNLFLKKIYTSGVSGGPANYMRLAEVYLIKAECQARLNLLAQAEETLNAVRNRAYGGAAPDLEYTSQEELLDIIFDEYVKELCFETGAVWFAAIRHGKIEEIKTNVTSSNQYIFPIPISELENNTLFGPQNPGYLGI</sequence>
<dbReference type="Pfam" id="PF14322">
    <property type="entry name" value="SusD-like_3"/>
    <property type="match status" value="1"/>
</dbReference>
<keyword evidence="5" id="KW-0998">Cell outer membrane</keyword>
<dbReference type="OrthoDB" id="5694214at2"/>
<dbReference type="Gene3D" id="1.25.40.390">
    <property type="match status" value="1"/>
</dbReference>
<evidence type="ECO:0000313" key="11">
    <source>
        <dbReference type="Proteomes" id="UP000029644"/>
    </source>
</evidence>
<evidence type="ECO:0000256" key="5">
    <source>
        <dbReference type="ARBA" id="ARBA00023237"/>
    </source>
</evidence>
<dbReference type="RefSeq" id="WP_042505953.1">
    <property type="nucleotide sequence ID" value="NZ_BBNQ01000016.1"/>
</dbReference>
<dbReference type="GO" id="GO:0009279">
    <property type="term" value="C:cell outer membrane"/>
    <property type="evidence" value="ECO:0007669"/>
    <property type="project" value="UniProtKB-SubCell"/>
</dbReference>
<feature type="signal peptide" evidence="6">
    <location>
        <begin position="1"/>
        <end position="21"/>
    </location>
</feature>
<evidence type="ECO:0000313" key="12">
    <source>
        <dbReference type="Proteomes" id="UP000294824"/>
    </source>
</evidence>
<dbReference type="InterPro" id="IPR012944">
    <property type="entry name" value="SusD_RagB_dom"/>
</dbReference>
<feature type="chain" id="PRO_5010408347" evidence="6">
    <location>
        <begin position="22"/>
        <end position="447"/>
    </location>
</feature>
<evidence type="ECO:0000259" key="8">
    <source>
        <dbReference type="Pfam" id="PF14322"/>
    </source>
</evidence>
<keyword evidence="12" id="KW-1185">Reference proteome</keyword>
<reference evidence="9 11" key="1">
    <citation type="journal article" date="2014" name="Genome Announc.">
        <title>Draft Genome Sequences of Marine Flavobacterium Algibacter lectus Strains SS8 and NR4.</title>
        <authorList>
            <person name="Takatani N."/>
            <person name="Nakanishi M."/>
            <person name="Meirelles P."/>
            <person name="Mino S."/>
            <person name="Suda W."/>
            <person name="Oshima K."/>
            <person name="Hattori M."/>
            <person name="Ohkuma M."/>
            <person name="Hosokawa M."/>
            <person name="Miyashita K."/>
            <person name="Thompson F.L."/>
            <person name="Niwa A."/>
            <person name="Sawabe T."/>
            <person name="Sawabe T."/>
        </authorList>
    </citation>
    <scope>NUCLEOTIDE SEQUENCE [LARGE SCALE GENOMIC DNA]</scope>
    <source>
        <strain evidence="9 11">JCM 19300</strain>
    </source>
</reference>
<feature type="domain" description="RagB/SusD" evidence="7">
    <location>
        <begin position="300"/>
        <end position="401"/>
    </location>
</feature>
<evidence type="ECO:0000256" key="6">
    <source>
        <dbReference type="SAM" id="SignalP"/>
    </source>
</evidence>
<dbReference type="Pfam" id="PF07980">
    <property type="entry name" value="SusD_RagB"/>
    <property type="match status" value="1"/>
</dbReference>
<organism evidence="9 11">
    <name type="scientific">Algibacter lectus</name>
    <dbReference type="NCBI Taxonomy" id="221126"/>
    <lineage>
        <taxon>Bacteria</taxon>
        <taxon>Pseudomonadati</taxon>
        <taxon>Bacteroidota</taxon>
        <taxon>Flavobacteriia</taxon>
        <taxon>Flavobacteriales</taxon>
        <taxon>Flavobacteriaceae</taxon>
        <taxon>Algibacter</taxon>
    </lineage>
</organism>
<accession>A0A4R8M4I7</accession>
<evidence type="ECO:0000256" key="2">
    <source>
        <dbReference type="ARBA" id="ARBA00006275"/>
    </source>
</evidence>
<dbReference type="EMBL" id="SORL01000015">
    <property type="protein sequence ID" value="TDY59638.1"/>
    <property type="molecule type" value="Genomic_DNA"/>
</dbReference>
<reference evidence="10 12" key="2">
    <citation type="submission" date="2019-03" db="EMBL/GenBank/DDBJ databases">
        <title>Genomic Encyclopedia of Type Strains, Phase III (KMG-III): the genomes of soil and plant-associated and newly described type strains.</title>
        <authorList>
            <person name="Whitman W."/>
        </authorList>
    </citation>
    <scope>NUCLEOTIDE SEQUENCE [LARGE SCALE GENOMIC DNA]</scope>
    <source>
        <strain evidence="10 12">CECT 8301</strain>
    </source>
</reference>
<feature type="domain" description="SusD-like N-terminal" evidence="8">
    <location>
        <begin position="77"/>
        <end position="223"/>
    </location>
</feature>
<proteinExistence type="inferred from homology"/>
<evidence type="ECO:0000256" key="4">
    <source>
        <dbReference type="ARBA" id="ARBA00023136"/>
    </source>
</evidence>
<evidence type="ECO:0000256" key="3">
    <source>
        <dbReference type="ARBA" id="ARBA00022729"/>
    </source>
</evidence>
<evidence type="ECO:0000259" key="7">
    <source>
        <dbReference type="Pfam" id="PF07980"/>
    </source>
</evidence>